<feature type="non-terminal residue" evidence="1">
    <location>
        <position position="479"/>
    </location>
</feature>
<evidence type="ECO:0000313" key="2">
    <source>
        <dbReference type="Proteomes" id="UP001186974"/>
    </source>
</evidence>
<name>A0ACC3CZA0_9PEZI</name>
<protein>
    <submittedName>
        <fullName evidence="1">Uncharacterized protein</fullName>
    </submittedName>
</protein>
<keyword evidence="2" id="KW-1185">Reference proteome</keyword>
<accession>A0ACC3CZA0</accession>
<comment type="caution">
    <text evidence="1">The sequence shown here is derived from an EMBL/GenBank/DDBJ whole genome shotgun (WGS) entry which is preliminary data.</text>
</comment>
<dbReference type="Proteomes" id="UP001186974">
    <property type="component" value="Unassembled WGS sequence"/>
</dbReference>
<dbReference type="EMBL" id="JAWDJW010009320">
    <property type="protein sequence ID" value="KAK3059535.1"/>
    <property type="molecule type" value="Genomic_DNA"/>
</dbReference>
<proteinExistence type="predicted"/>
<reference evidence="1" key="1">
    <citation type="submission" date="2024-09" db="EMBL/GenBank/DDBJ databases">
        <title>Black Yeasts Isolated from many extreme environments.</title>
        <authorList>
            <person name="Coleine C."/>
            <person name="Stajich J.E."/>
            <person name="Selbmann L."/>
        </authorList>
    </citation>
    <scope>NUCLEOTIDE SEQUENCE</scope>
    <source>
        <strain evidence="1">CCFEE 5737</strain>
    </source>
</reference>
<organism evidence="1 2">
    <name type="scientific">Coniosporium uncinatum</name>
    <dbReference type="NCBI Taxonomy" id="93489"/>
    <lineage>
        <taxon>Eukaryota</taxon>
        <taxon>Fungi</taxon>
        <taxon>Dikarya</taxon>
        <taxon>Ascomycota</taxon>
        <taxon>Pezizomycotina</taxon>
        <taxon>Dothideomycetes</taxon>
        <taxon>Dothideomycetes incertae sedis</taxon>
        <taxon>Coniosporium</taxon>
    </lineage>
</organism>
<sequence>MSSFFRSANDTSSGEETSSDVEPSKDHDEDVDHIPEFDGDTTNLDRVTTISASTDDDVAVSGVAMVAEDAVGHPDVQRDLLLHASIQKNCLLEALEEYRQILGGDSYSLDHPDVQALADEKFRFMLQQLEGYGFIPAGLNKPKYHEKREQLRVGLDYLAQHSPKQDRINSLRGRPESAASLADNIKRLLISPSPVRTLTPRMDGRRTVEAAAQALPTLLQPLIDLKVLDDSRYMRDFDEVEMIGKGGYGKVYRVKHRLDGEFYAVKKIAISPNRIRKVQEGGQMELEALLLEIKALARLDHPNIVRYHNSWLEFSTSTTNLPGFPHEAKSQLRLLEGPQAVGGAERESSSSVDFPARRRNDHVFKEASNEMSTGFIEFEKSERTDAGFTKNRPGPRKRRQSVATLSSTRSRQSTIEMIDPTSTGQKHHPLETSSTDFGYDDSVVSQSNPDELQLTLHLQMGLYPLSLSEYLAPSQTRPL</sequence>
<evidence type="ECO:0000313" key="1">
    <source>
        <dbReference type="EMBL" id="KAK3059535.1"/>
    </source>
</evidence>
<gene>
    <name evidence="1" type="ORF">LTS18_010600</name>
</gene>